<dbReference type="AlphaFoldDB" id="A0A016T960"/>
<evidence type="ECO:0000313" key="2">
    <source>
        <dbReference type="Proteomes" id="UP000024635"/>
    </source>
</evidence>
<evidence type="ECO:0000313" key="1">
    <source>
        <dbReference type="EMBL" id="EYB99493.1"/>
    </source>
</evidence>
<dbReference type="EMBL" id="JARK01001458">
    <property type="protein sequence ID" value="EYB99493.1"/>
    <property type="molecule type" value="Genomic_DNA"/>
</dbReference>
<reference evidence="2" key="1">
    <citation type="journal article" date="2015" name="Nat. Genet.">
        <title>The genome and transcriptome of the zoonotic hookworm Ancylostoma ceylanicum identify infection-specific gene families.</title>
        <authorList>
            <person name="Schwarz E.M."/>
            <person name="Hu Y."/>
            <person name="Antoshechkin I."/>
            <person name="Miller M.M."/>
            <person name="Sternberg P.W."/>
            <person name="Aroian R.V."/>
        </authorList>
    </citation>
    <scope>NUCLEOTIDE SEQUENCE</scope>
    <source>
        <strain evidence="2">HY135</strain>
    </source>
</reference>
<sequence length="95" mass="10864">MLNILLEFGCVGYEFDLITYYAPLSSTSVSISGSVSRLMEDLTERRAATWSVLREGLRLPLGDLHFAHYTRIHPWNHLRLLRYPGVLKTATSLVR</sequence>
<proteinExistence type="predicted"/>
<organism evidence="1 2">
    <name type="scientific">Ancylostoma ceylanicum</name>
    <dbReference type="NCBI Taxonomy" id="53326"/>
    <lineage>
        <taxon>Eukaryota</taxon>
        <taxon>Metazoa</taxon>
        <taxon>Ecdysozoa</taxon>
        <taxon>Nematoda</taxon>
        <taxon>Chromadorea</taxon>
        <taxon>Rhabditida</taxon>
        <taxon>Rhabditina</taxon>
        <taxon>Rhabditomorpha</taxon>
        <taxon>Strongyloidea</taxon>
        <taxon>Ancylostomatidae</taxon>
        <taxon>Ancylostomatinae</taxon>
        <taxon>Ancylostoma</taxon>
    </lineage>
</organism>
<dbReference type="Proteomes" id="UP000024635">
    <property type="component" value="Unassembled WGS sequence"/>
</dbReference>
<accession>A0A016T960</accession>
<protein>
    <submittedName>
        <fullName evidence="1">Uncharacterized protein</fullName>
    </submittedName>
</protein>
<gene>
    <name evidence="1" type="primary">Acey_s0122.g1079</name>
    <name evidence="1" type="ORF">Y032_0122g1079</name>
</gene>
<comment type="caution">
    <text evidence="1">The sequence shown here is derived from an EMBL/GenBank/DDBJ whole genome shotgun (WGS) entry which is preliminary data.</text>
</comment>
<keyword evidence="2" id="KW-1185">Reference proteome</keyword>
<name>A0A016T960_9BILA</name>